<keyword evidence="2" id="KW-1185">Reference proteome</keyword>
<organism evidence="1 2">
    <name type="scientific">Synechocystis salina LEGE 00031</name>
    <dbReference type="NCBI Taxonomy" id="1828736"/>
    <lineage>
        <taxon>Bacteria</taxon>
        <taxon>Bacillati</taxon>
        <taxon>Cyanobacteriota</taxon>
        <taxon>Cyanophyceae</taxon>
        <taxon>Synechococcales</taxon>
        <taxon>Merismopediaceae</taxon>
        <taxon>Synechocystis</taxon>
    </lineage>
</organism>
<dbReference type="Pfam" id="PF11832">
    <property type="entry name" value="DUF3352"/>
    <property type="match status" value="1"/>
</dbReference>
<dbReference type="Proteomes" id="UP000658720">
    <property type="component" value="Unassembled WGS sequence"/>
</dbReference>
<name>A0ABR9VTP8_9SYNC</name>
<gene>
    <name evidence="1" type="ORF">IQ217_12955</name>
</gene>
<protein>
    <submittedName>
        <fullName evidence="1">DUF3352 domain-containing protein</fullName>
    </submittedName>
</protein>
<reference evidence="1 2" key="1">
    <citation type="submission" date="2020-10" db="EMBL/GenBank/DDBJ databases">
        <authorList>
            <person name="Castelo-Branco R."/>
            <person name="Eusebio N."/>
            <person name="Adriana R."/>
            <person name="Vieira A."/>
            <person name="Brugerolle De Fraissinette N."/>
            <person name="Rezende De Castro R."/>
            <person name="Schneider M.P."/>
            <person name="Vasconcelos V."/>
            <person name="Leao P.N."/>
        </authorList>
    </citation>
    <scope>NUCLEOTIDE SEQUENCE [LARGE SCALE GENOMIC DNA]</scope>
    <source>
        <strain evidence="1 2">LEGE 00031</strain>
    </source>
</reference>
<comment type="caution">
    <text evidence="1">The sequence shown here is derived from an EMBL/GenBank/DDBJ whole genome shotgun (WGS) entry which is preliminary data.</text>
</comment>
<accession>A0ABR9VTP8</accession>
<sequence>MKPRSFFVLLAAVAIFLLTLAGWGTALVLGHSPLNLTQGGVNRGPMAPGLIPGQSPIMVSLLVNPDRLEAFTQLAVNPGRRRRSHRELADLEQSLLAKTGLDYRKEVKPWLGEEVTLAVTDLDYDHNGANGAQPGYLLVVHSQDPELSREFLQLSYATAAIAGDTDLVFDRYQGVKITYKHPVSPVPNGNLLASAVVGDYVLFANHPQVLRQALNSLQAPSLSLAQTETYQQALASLSEPKLGIVYANFPALSAWLGQRPAIEKNSDQTAIEQTLTVALSLQAQGLVAHSALTGVPRGGAEPETANGSSVATDLVNLPPSSSLVINGQNLAQQWQQLATGLAPHSPLQQALSKLVNDWQQPLGLDLATDIFPWVQSDYQLIFLPKTNPSQSDWVFAARDRDAATTDLALEHLDQLAIAAGYQLSTLDLQGQRILAWTSLQTLAKRNITSLQTQVRGVHCRVGDRVILASSLEALSQVLDQTSPSLADQPEFQQALSTLPDDSYVYLDWQRGEPFFSQQLPVLRVLELSLKPLFKNLRSLTINQEPGSTSISNSTIYLNLGVD</sequence>
<dbReference type="RefSeq" id="WP_194020258.1">
    <property type="nucleotide sequence ID" value="NZ_JADEVV010000038.1"/>
</dbReference>
<proteinExistence type="predicted"/>
<evidence type="ECO:0000313" key="2">
    <source>
        <dbReference type="Proteomes" id="UP000658720"/>
    </source>
</evidence>
<dbReference type="InterPro" id="IPR021787">
    <property type="entry name" value="DUF3352"/>
</dbReference>
<dbReference type="EMBL" id="JADEVV010000038">
    <property type="protein sequence ID" value="MBE9254727.1"/>
    <property type="molecule type" value="Genomic_DNA"/>
</dbReference>
<evidence type="ECO:0000313" key="1">
    <source>
        <dbReference type="EMBL" id="MBE9254727.1"/>
    </source>
</evidence>